<comment type="caution">
    <text evidence="4">The sequence shown here is derived from an EMBL/GenBank/DDBJ whole genome shotgun (WGS) entry which is preliminary data.</text>
</comment>
<gene>
    <name evidence="4" type="ORF">PYW07_009192</name>
</gene>
<proteinExistence type="predicted"/>
<keyword evidence="2" id="KW-0479">Metal-binding</keyword>
<dbReference type="AlphaFoldDB" id="A0AAD7YBG9"/>
<evidence type="ECO:0000313" key="5">
    <source>
        <dbReference type="Proteomes" id="UP001231518"/>
    </source>
</evidence>
<evidence type="ECO:0000259" key="3">
    <source>
        <dbReference type="Pfam" id="PF13359"/>
    </source>
</evidence>
<feature type="domain" description="DDE Tnp4" evidence="3">
    <location>
        <begin position="14"/>
        <end position="66"/>
    </location>
</feature>
<evidence type="ECO:0000256" key="2">
    <source>
        <dbReference type="ARBA" id="ARBA00022723"/>
    </source>
</evidence>
<keyword evidence="5" id="KW-1185">Reference proteome</keyword>
<dbReference type="GO" id="GO:0046872">
    <property type="term" value="F:metal ion binding"/>
    <property type="evidence" value="ECO:0007669"/>
    <property type="project" value="UniProtKB-KW"/>
</dbReference>
<accession>A0AAD7YBG9</accession>
<evidence type="ECO:0000313" key="4">
    <source>
        <dbReference type="EMBL" id="KAJ8709366.1"/>
    </source>
</evidence>
<sequence length="117" mass="13551">MTPFPDAAEGTPAYKYTAIHGKTRVPIENTFGRLKNRWRCLCKDRTLHYGPEKCAKMITACSVLHNLALKFNVPEPEPAELQNMPLFFSDHLFQENDLIRGRVMRNILVDRINRLHT</sequence>
<dbReference type="InterPro" id="IPR027806">
    <property type="entry name" value="HARBI1_dom"/>
</dbReference>
<organism evidence="4 5">
    <name type="scientific">Mythimna separata</name>
    <name type="common">Oriental armyworm</name>
    <name type="synonym">Pseudaletia separata</name>
    <dbReference type="NCBI Taxonomy" id="271217"/>
    <lineage>
        <taxon>Eukaryota</taxon>
        <taxon>Metazoa</taxon>
        <taxon>Ecdysozoa</taxon>
        <taxon>Arthropoda</taxon>
        <taxon>Hexapoda</taxon>
        <taxon>Insecta</taxon>
        <taxon>Pterygota</taxon>
        <taxon>Neoptera</taxon>
        <taxon>Endopterygota</taxon>
        <taxon>Lepidoptera</taxon>
        <taxon>Glossata</taxon>
        <taxon>Ditrysia</taxon>
        <taxon>Noctuoidea</taxon>
        <taxon>Noctuidae</taxon>
        <taxon>Noctuinae</taxon>
        <taxon>Hadenini</taxon>
        <taxon>Mythimna</taxon>
    </lineage>
</organism>
<dbReference type="Proteomes" id="UP001231518">
    <property type="component" value="Chromosome 22"/>
</dbReference>
<dbReference type="Pfam" id="PF13359">
    <property type="entry name" value="DDE_Tnp_4"/>
    <property type="match status" value="1"/>
</dbReference>
<protein>
    <recommendedName>
        <fullName evidence="3">DDE Tnp4 domain-containing protein</fullName>
    </recommendedName>
</protein>
<name>A0AAD7YBG9_MYTSE</name>
<comment type="cofactor">
    <cofactor evidence="1">
        <name>a divalent metal cation</name>
        <dbReference type="ChEBI" id="CHEBI:60240"/>
    </cofactor>
</comment>
<evidence type="ECO:0000256" key="1">
    <source>
        <dbReference type="ARBA" id="ARBA00001968"/>
    </source>
</evidence>
<reference evidence="4" key="1">
    <citation type="submission" date="2023-03" db="EMBL/GenBank/DDBJ databases">
        <title>Chromosome-level genomes of two armyworms, Mythimna separata and Mythimna loreyi, provide insights into the biosynthesis and reception of sex pheromones.</title>
        <authorList>
            <person name="Zhao H."/>
        </authorList>
    </citation>
    <scope>NUCLEOTIDE SEQUENCE</scope>
    <source>
        <strain evidence="4">BeijingLab</strain>
        <tissue evidence="4">Pupa</tissue>
    </source>
</reference>
<dbReference type="EMBL" id="JARGEI010000024">
    <property type="protein sequence ID" value="KAJ8709366.1"/>
    <property type="molecule type" value="Genomic_DNA"/>
</dbReference>